<evidence type="ECO:0000256" key="2">
    <source>
        <dbReference type="ARBA" id="ARBA00022801"/>
    </source>
</evidence>
<dbReference type="InterPro" id="IPR016667">
    <property type="entry name" value="Caps_polysacc_synth_CpsB/CapC"/>
</dbReference>
<dbReference type="EMBL" id="CP060724">
    <property type="protein sequence ID" value="QNN75762.1"/>
    <property type="molecule type" value="Genomic_DNA"/>
</dbReference>
<dbReference type="KEGG" id="wdi:H9L19_02550"/>
<dbReference type="GO" id="GO:0030145">
    <property type="term" value="F:manganese ion binding"/>
    <property type="evidence" value="ECO:0007669"/>
    <property type="project" value="UniProtKB-UniRule"/>
</dbReference>
<protein>
    <recommendedName>
        <fullName evidence="5">Tyrosine-protein phosphatase</fullName>
        <ecNumber evidence="5">3.1.3.48</ecNumber>
    </recommendedName>
</protein>
<dbReference type="PANTHER" id="PTHR39181">
    <property type="entry name" value="TYROSINE-PROTEIN PHOSPHATASE YWQE"/>
    <property type="match status" value="1"/>
</dbReference>
<accession>A0A7G9T6N7</accession>
<dbReference type="PANTHER" id="PTHR39181:SF1">
    <property type="entry name" value="TYROSINE-PROTEIN PHOSPHATASE YWQE"/>
    <property type="match status" value="1"/>
</dbReference>
<dbReference type="GO" id="GO:0004725">
    <property type="term" value="F:protein tyrosine phosphatase activity"/>
    <property type="evidence" value="ECO:0007669"/>
    <property type="project" value="UniProtKB-UniRule"/>
</dbReference>
<evidence type="ECO:0000256" key="1">
    <source>
        <dbReference type="ARBA" id="ARBA00005750"/>
    </source>
</evidence>
<evidence type="ECO:0000256" key="5">
    <source>
        <dbReference type="PIRNR" id="PIRNR016557"/>
    </source>
</evidence>
<evidence type="ECO:0000313" key="7">
    <source>
        <dbReference type="Proteomes" id="UP000515800"/>
    </source>
</evidence>
<keyword evidence="3 5" id="KW-0904">Protein phosphatase</keyword>
<organism evidence="6 7">
    <name type="scientific">Weissella diestrammenae</name>
    <dbReference type="NCBI Taxonomy" id="1162633"/>
    <lineage>
        <taxon>Bacteria</taxon>
        <taxon>Bacillati</taxon>
        <taxon>Bacillota</taxon>
        <taxon>Bacilli</taxon>
        <taxon>Lactobacillales</taxon>
        <taxon>Lactobacillaceae</taxon>
        <taxon>Weissella</taxon>
    </lineage>
</organism>
<evidence type="ECO:0000313" key="6">
    <source>
        <dbReference type="EMBL" id="QNN75762.1"/>
    </source>
</evidence>
<proteinExistence type="inferred from homology"/>
<dbReference type="EC" id="3.1.3.48" evidence="5"/>
<gene>
    <name evidence="6" type="ORF">H9L19_02550</name>
</gene>
<keyword evidence="7" id="KW-1185">Reference proteome</keyword>
<sequence>MQRIQKRKDVLGNGCVRGYYDLVRALSMGRKAVDDGITTLIAAPHQLNGRYKHDIEAVLAATKNLQEALLEAGIPLQICPAQEVRLVGQLIAEYDAKHILTVANGGRYLLLELPNDSIPLFTKETIFQLLQRGVTPIIVHPERHQIFSREPDKLAELIAQGAQSQITAGSYLGYFGFRTRRVTKKLLKRHLVHYMASDAHDMSLRPFSMQCAYRKLQRQNPDLAAMFQLNAADLLKTRRGMD</sequence>
<dbReference type="Proteomes" id="UP000515800">
    <property type="component" value="Chromosome"/>
</dbReference>
<comment type="similarity">
    <text evidence="1 5">Belongs to the metallo-dependent hydrolases superfamily. CpsB/CapC family.</text>
</comment>
<dbReference type="AlphaFoldDB" id="A0A7G9T6N7"/>
<evidence type="ECO:0000256" key="4">
    <source>
        <dbReference type="ARBA" id="ARBA00051722"/>
    </source>
</evidence>
<dbReference type="RefSeq" id="WP_187529594.1">
    <property type="nucleotide sequence ID" value="NZ_CP060724.1"/>
</dbReference>
<keyword evidence="2 5" id="KW-0378">Hydrolase</keyword>
<dbReference type="PIRSF" id="PIRSF016557">
    <property type="entry name" value="Caps_synth_CpsB"/>
    <property type="match status" value="1"/>
</dbReference>
<name>A0A7G9T6N7_9LACO</name>
<dbReference type="Gene3D" id="3.20.20.140">
    <property type="entry name" value="Metal-dependent hydrolases"/>
    <property type="match status" value="1"/>
</dbReference>
<evidence type="ECO:0000256" key="3">
    <source>
        <dbReference type="ARBA" id="ARBA00022912"/>
    </source>
</evidence>
<comment type="catalytic activity">
    <reaction evidence="4 5">
        <text>O-phospho-L-tyrosyl-[protein] + H2O = L-tyrosyl-[protein] + phosphate</text>
        <dbReference type="Rhea" id="RHEA:10684"/>
        <dbReference type="Rhea" id="RHEA-COMP:10136"/>
        <dbReference type="Rhea" id="RHEA-COMP:20101"/>
        <dbReference type="ChEBI" id="CHEBI:15377"/>
        <dbReference type="ChEBI" id="CHEBI:43474"/>
        <dbReference type="ChEBI" id="CHEBI:46858"/>
        <dbReference type="ChEBI" id="CHEBI:61978"/>
        <dbReference type="EC" id="3.1.3.48"/>
    </reaction>
</comment>
<reference evidence="6 7" key="1">
    <citation type="submission" date="2020-08" db="EMBL/GenBank/DDBJ databases">
        <title>Genome sequence of Weissella diestrammenae KACC 16890T.</title>
        <authorList>
            <person name="Hyun D.-W."/>
            <person name="Bae J.-W."/>
        </authorList>
    </citation>
    <scope>NUCLEOTIDE SEQUENCE [LARGE SCALE GENOMIC DNA]</scope>
    <source>
        <strain evidence="6 7">KACC 16890</strain>
    </source>
</reference>
<dbReference type="Pfam" id="PF19567">
    <property type="entry name" value="CpsB_CapC"/>
    <property type="match status" value="1"/>
</dbReference>